<dbReference type="PANTHER" id="PTHR45436:SF5">
    <property type="entry name" value="SENSOR HISTIDINE KINASE TRCS"/>
    <property type="match status" value="1"/>
</dbReference>
<name>A0ABW6PR40_9NOCA</name>
<sequence length="845" mass="88954">MSVATDRARRNRLHPRTIRGQLSRILAVSLILVLALLGVTVAGQIAAYRRSGDTADAVAVALAVQDLVHQAQRERGLSNGLLGGEERWRRPVAEQRAETDRALDALDAVAGRDVPGATEIRAALGHLAGLPQLRASIDAGNAGRQAAFQFYTDGITALNRPELGLDQARDARVRHGLAALYALGDAKEYTARERGFLNGVFAAGEFGAGEYVQFLEMRSGRAVALTAFAGEATPAQQSALDAVTGGEYARLAAESENVAIASATGPLARPVDAGAWWTRMTQVIDGQREVQRAVGEDVRERAAQLRREAALWLGVCLLVALAAVAVQIGLVVASLRAIVRPLAGLAAEADDVAGTRLPEVVAAWSRDADAHPERPAPVTVPAGATREIAAVADALDRVQATAVDLASAQALVRRNTTESLANLARRNQNLVRRQLGLISDFEREELDPEGLAKLFELDHLATRMRRNAESLLVLVGEAGPRRWAEPIPLTEVIRAALSEVDDYRRVLLRRMDDAHIAGSAVTDLAHLLAELIENGLAFSPPDLEVEVYGSVVPGGYLLAVVDHGVGMPAEQLAEANARLGGDTDFIVAPTRYLGHYVVGRLADRLDVRVELTTSPVRGIVARVLLPKSVLAEPGQREPGSATAAGGRHAAAPEGGDPAHDPAAETAGNATATGAPVAAARTNGSGHHRRSGGGEPVGDHAGSATLPPDRARRAEPLPGSAYAQFLAPLPAAGSPGVSIDEGGHPGRDRVLPAARPTDQPATGHGAPPSAAGRSAPERTRNGLVKRAKRARPAAPEPAPRPRADRPPVPERTPEATRGMLSSFRSGHQRGGPGDHPTPRDDSQETR</sequence>
<dbReference type="SUPFAM" id="SSF55874">
    <property type="entry name" value="ATPase domain of HSP90 chaperone/DNA topoisomerase II/histidine kinase"/>
    <property type="match status" value="1"/>
</dbReference>
<evidence type="ECO:0000256" key="5">
    <source>
        <dbReference type="ARBA" id="ARBA00022777"/>
    </source>
</evidence>
<evidence type="ECO:0000256" key="1">
    <source>
        <dbReference type="ARBA" id="ARBA00000085"/>
    </source>
</evidence>
<keyword evidence="7" id="KW-0472">Membrane</keyword>
<keyword evidence="3" id="KW-0597">Phosphoprotein</keyword>
<evidence type="ECO:0000256" key="2">
    <source>
        <dbReference type="ARBA" id="ARBA00012438"/>
    </source>
</evidence>
<dbReference type="Pfam" id="PF08376">
    <property type="entry name" value="NIT"/>
    <property type="match status" value="1"/>
</dbReference>
<protein>
    <recommendedName>
        <fullName evidence="2">histidine kinase</fullName>
        <ecNumber evidence="2">2.7.13.3</ecNumber>
    </recommendedName>
</protein>
<dbReference type="PANTHER" id="PTHR45436">
    <property type="entry name" value="SENSOR HISTIDINE KINASE YKOH"/>
    <property type="match status" value="1"/>
</dbReference>
<accession>A0ABW6PR40</accession>
<feature type="region of interest" description="Disordered" evidence="6">
    <location>
        <begin position="732"/>
        <end position="845"/>
    </location>
</feature>
<feature type="domain" description="Nitrate/nitrite sensing protein" evidence="9">
    <location>
        <begin position="66"/>
        <end position="298"/>
    </location>
</feature>
<dbReference type="Proteomes" id="UP001601444">
    <property type="component" value="Unassembled WGS sequence"/>
</dbReference>
<evidence type="ECO:0000256" key="4">
    <source>
        <dbReference type="ARBA" id="ARBA00022679"/>
    </source>
</evidence>
<feature type="compositionally biased region" description="Low complexity" evidence="6">
    <location>
        <begin position="764"/>
        <end position="773"/>
    </location>
</feature>
<feature type="compositionally biased region" description="Basic and acidic residues" evidence="6">
    <location>
        <begin position="835"/>
        <end position="845"/>
    </location>
</feature>
<reference evidence="10 11" key="1">
    <citation type="submission" date="2024-10" db="EMBL/GenBank/DDBJ databases">
        <title>The Natural Products Discovery Center: Release of the First 8490 Sequenced Strains for Exploring Actinobacteria Biosynthetic Diversity.</title>
        <authorList>
            <person name="Kalkreuter E."/>
            <person name="Kautsar S.A."/>
            <person name="Yang D."/>
            <person name="Bader C.D."/>
            <person name="Teijaro C.N."/>
            <person name="Fluegel L."/>
            <person name="Davis C.M."/>
            <person name="Simpson J.R."/>
            <person name="Lauterbach L."/>
            <person name="Steele A.D."/>
            <person name="Gui C."/>
            <person name="Meng S."/>
            <person name="Li G."/>
            <person name="Viehrig K."/>
            <person name="Ye F."/>
            <person name="Su P."/>
            <person name="Kiefer A.F."/>
            <person name="Nichols A."/>
            <person name="Cepeda A.J."/>
            <person name="Yan W."/>
            <person name="Fan B."/>
            <person name="Jiang Y."/>
            <person name="Adhikari A."/>
            <person name="Zheng C.-J."/>
            <person name="Schuster L."/>
            <person name="Cowan T.M."/>
            <person name="Smanski M.J."/>
            <person name="Chevrette M.G."/>
            <person name="De Carvalho L.P.S."/>
            <person name="Shen B."/>
        </authorList>
    </citation>
    <scope>NUCLEOTIDE SEQUENCE [LARGE SCALE GENOMIC DNA]</scope>
    <source>
        <strain evidence="10 11">NPDC004045</strain>
    </source>
</reference>
<dbReference type="Pfam" id="PF02518">
    <property type="entry name" value="HATPase_c"/>
    <property type="match status" value="1"/>
</dbReference>
<evidence type="ECO:0000313" key="10">
    <source>
        <dbReference type="EMBL" id="MFF0544882.1"/>
    </source>
</evidence>
<feature type="compositionally biased region" description="Low complexity" evidence="6">
    <location>
        <begin position="639"/>
        <end position="655"/>
    </location>
</feature>
<proteinExistence type="predicted"/>
<dbReference type="EMBL" id="JBIAMX010000011">
    <property type="protein sequence ID" value="MFF0544882.1"/>
    <property type="molecule type" value="Genomic_DNA"/>
</dbReference>
<evidence type="ECO:0000256" key="7">
    <source>
        <dbReference type="SAM" id="Phobius"/>
    </source>
</evidence>
<keyword evidence="7" id="KW-0812">Transmembrane</keyword>
<evidence type="ECO:0000259" key="8">
    <source>
        <dbReference type="Pfam" id="PF02518"/>
    </source>
</evidence>
<feature type="transmembrane region" description="Helical" evidence="7">
    <location>
        <begin position="309"/>
        <end position="333"/>
    </location>
</feature>
<evidence type="ECO:0000256" key="6">
    <source>
        <dbReference type="SAM" id="MobiDB-lite"/>
    </source>
</evidence>
<dbReference type="InterPro" id="IPR036890">
    <property type="entry name" value="HATPase_C_sf"/>
</dbReference>
<dbReference type="EC" id="2.7.13.3" evidence="2"/>
<comment type="catalytic activity">
    <reaction evidence="1">
        <text>ATP + protein L-histidine = ADP + protein N-phospho-L-histidine.</text>
        <dbReference type="EC" id="2.7.13.3"/>
    </reaction>
</comment>
<dbReference type="InterPro" id="IPR013587">
    <property type="entry name" value="Nitrate/nitrite_sensing"/>
</dbReference>
<gene>
    <name evidence="10" type="ORF">ACFYTF_18805</name>
</gene>
<keyword evidence="7" id="KW-1133">Transmembrane helix</keyword>
<feature type="compositionally biased region" description="Low complexity" evidence="6">
    <location>
        <begin position="663"/>
        <end position="684"/>
    </location>
</feature>
<keyword evidence="5" id="KW-0418">Kinase</keyword>
<evidence type="ECO:0000313" key="11">
    <source>
        <dbReference type="Proteomes" id="UP001601444"/>
    </source>
</evidence>
<feature type="compositionally biased region" description="Basic and acidic residues" evidence="6">
    <location>
        <begin position="798"/>
        <end position="813"/>
    </location>
</feature>
<evidence type="ECO:0000259" key="9">
    <source>
        <dbReference type="Pfam" id="PF08376"/>
    </source>
</evidence>
<keyword evidence="11" id="KW-1185">Reference proteome</keyword>
<dbReference type="RefSeq" id="WP_387701372.1">
    <property type="nucleotide sequence ID" value="NZ_JBIAMX010000011.1"/>
</dbReference>
<evidence type="ECO:0000256" key="3">
    <source>
        <dbReference type="ARBA" id="ARBA00022553"/>
    </source>
</evidence>
<dbReference type="Gene3D" id="3.30.565.10">
    <property type="entry name" value="Histidine kinase-like ATPase, C-terminal domain"/>
    <property type="match status" value="1"/>
</dbReference>
<keyword evidence="4" id="KW-0808">Transferase</keyword>
<dbReference type="InterPro" id="IPR050428">
    <property type="entry name" value="TCS_sensor_his_kinase"/>
</dbReference>
<feature type="domain" description="Histidine kinase/HSP90-like ATPase" evidence="8">
    <location>
        <begin position="522"/>
        <end position="627"/>
    </location>
</feature>
<comment type="caution">
    <text evidence="10">The sequence shown here is derived from an EMBL/GenBank/DDBJ whole genome shotgun (WGS) entry which is preliminary data.</text>
</comment>
<organism evidence="10 11">
    <name type="scientific">Nocardia thailandica</name>
    <dbReference type="NCBI Taxonomy" id="257275"/>
    <lineage>
        <taxon>Bacteria</taxon>
        <taxon>Bacillati</taxon>
        <taxon>Actinomycetota</taxon>
        <taxon>Actinomycetes</taxon>
        <taxon>Mycobacteriales</taxon>
        <taxon>Nocardiaceae</taxon>
        <taxon>Nocardia</taxon>
    </lineage>
</organism>
<feature type="region of interest" description="Disordered" evidence="6">
    <location>
        <begin position="631"/>
        <end position="714"/>
    </location>
</feature>
<feature type="compositionally biased region" description="Basic and acidic residues" evidence="6">
    <location>
        <begin position="740"/>
        <end position="749"/>
    </location>
</feature>
<dbReference type="InterPro" id="IPR003594">
    <property type="entry name" value="HATPase_dom"/>
</dbReference>